<evidence type="ECO:0000313" key="2">
    <source>
        <dbReference type="EMBL" id="PAX51975.1"/>
    </source>
</evidence>
<dbReference type="AlphaFoldDB" id="A0A2A2TEC3"/>
<comment type="caution">
    <text evidence="2">The sequence shown here is derived from an EMBL/GenBank/DDBJ whole genome shotgun (WGS) entry which is preliminary data.</text>
</comment>
<dbReference type="Proteomes" id="UP000218238">
    <property type="component" value="Unassembled WGS sequence"/>
</dbReference>
<reference evidence="2 3" key="1">
    <citation type="submission" date="2017-08" db="EMBL/GenBank/DDBJ databases">
        <title>Draft genome sequence of filamentous cyanobacterium Calothrix elsteri CCALA 953.</title>
        <authorList>
            <person name="Gagunashvili A.N."/>
            <person name="Elster J."/>
            <person name="Andresson O.S."/>
        </authorList>
    </citation>
    <scope>NUCLEOTIDE SEQUENCE [LARGE SCALE GENOMIC DNA]</scope>
    <source>
        <strain evidence="2 3">CCALA 953</strain>
    </source>
</reference>
<accession>A0A2A2TEC3</accession>
<dbReference type="OrthoDB" id="9800503at2"/>
<evidence type="ECO:0000256" key="1">
    <source>
        <dbReference type="ARBA" id="ARBA00009981"/>
    </source>
</evidence>
<dbReference type="SUPFAM" id="SSF143120">
    <property type="entry name" value="YefM-like"/>
    <property type="match status" value="1"/>
</dbReference>
<name>A0A2A2TEC3_9CYAN</name>
<protein>
    <submittedName>
        <fullName evidence="2">Prevent-host-death family protein</fullName>
    </submittedName>
</protein>
<comment type="similarity">
    <text evidence="1">Belongs to the phD/YefM antitoxin family.</text>
</comment>
<keyword evidence="3" id="KW-1185">Reference proteome</keyword>
<proteinExistence type="inferred from homology"/>
<dbReference type="InterPro" id="IPR036165">
    <property type="entry name" value="YefM-like_sf"/>
</dbReference>
<gene>
    <name evidence="2" type="ORF">CK510_21840</name>
</gene>
<sequence length="78" mass="8877">MLKISVEEATINFKNLLEQVAKGEEVILLEENKIVARLVPPQKKEQRLVSMKQFRDALAIKGESLSTTIINARIEERS</sequence>
<organism evidence="2 3">
    <name type="scientific">Brunnivagina elsteri CCALA 953</name>
    <dbReference type="NCBI Taxonomy" id="987040"/>
    <lineage>
        <taxon>Bacteria</taxon>
        <taxon>Bacillati</taxon>
        <taxon>Cyanobacteriota</taxon>
        <taxon>Cyanophyceae</taxon>
        <taxon>Nostocales</taxon>
        <taxon>Calotrichaceae</taxon>
        <taxon>Brunnivagina</taxon>
    </lineage>
</organism>
<evidence type="ECO:0000313" key="3">
    <source>
        <dbReference type="Proteomes" id="UP000218238"/>
    </source>
</evidence>
<dbReference type="RefSeq" id="WP_095723694.1">
    <property type="nucleotide sequence ID" value="NZ_NTFS01000301.1"/>
</dbReference>
<dbReference type="EMBL" id="NTFS01000301">
    <property type="protein sequence ID" value="PAX51975.1"/>
    <property type="molecule type" value="Genomic_DNA"/>
</dbReference>